<organism evidence="9 10">
    <name type="scientific">Paenibacillus flagellatus</name>
    <dbReference type="NCBI Taxonomy" id="2211139"/>
    <lineage>
        <taxon>Bacteria</taxon>
        <taxon>Bacillati</taxon>
        <taxon>Bacillota</taxon>
        <taxon>Bacilli</taxon>
        <taxon>Bacillales</taxon>
        <taxon>Paenibacillaceae</taxon>
        <taxon>Paenibacillus</taxon>
    </lineage>
</organism>
<feature type="transmembrane region" description="Helical" evidence="7">
    <location>
        <begin position="311"/>
        <end position="329"/>
    </location>
</feature>
<dbReference type="GO" id="GO:0005886">
    <property type="term" value="C:plasma membrane"/>
    <property type="evidence" value="ECO:0007669"/>
    <property type="project" value="UniProtKB-SubCell"/>
</dbReference>
<feature type="transmembrane region" description="Helical" evidence="7">
    <location>
        <begin position="20"/>
        <end position="41"/>
    </location>
</feature>
<sequence>MNRLQTFWATQRQFFTPFVVLLLVIMFIVEFVKGAILVSILPIYMKSALGITTFIIGWTMALQYIGDNLFRSPIGWLIDKVGYRPVMLTGIVLTFLSVVILVTFSNHYWIMLACTLLGVGTSPLWPCVITGATESAGEKATGTTMSVVYISWLSGVGLGPVVINFFIADSYTPAFRVLIGLMAICVVVTFFLPGRRRDAADLKTLVHDFKERKGPAEAGGGNVFVRQLDKMRRYLDEANRSLNVGWAFYAALFAQTFAIGLLTPVLTLYARTVLQLTPSQYSLFLVAGGAITVLCLIPVGKLVDRWGVRPFINTGLLLSAGSLLTFTYIRSVSLVLVLVALLGIGYALIIPSWNALIASVVPKEKRGAIWGFFLTIEGSGNVIGPIVSGKLWDTLGHRSPFVASGLVLATLFVLQLFIFARRKVMVR</sequence>
<dbReference type="Pfam" id="PF07690">
    <property type="entry name" value="MFS_1"/>
    <property type="match status" value="2"/>
</dbReference>
<proteinExistence type="predicted"/>
<dbReference type="EMBL" id="QJVJ01000005">
    <property type="protein sequence ID" value="PYI54465.1"/>
    <property type="molecule type" value="Genomic_DNA"/>
</dbReference>
<evidence type="ECO:0000313" key="9">
    <source>
        <dbReference type="EMBL" id="PYI54465.1"/>
    </source>
</evidence>
<dbReference type="CDD" id="cd17325">
    <property type="entry name" value="MFS_MdtG_SLC18_like"/>
    <property type="match status" value="1"/>
</dbReference>
<evidence type="ECO:0000256" key="5">
    <source>
        <dbReference type="ARBA" id="ARBA00022989"/>
    </source>
</evidence>
<dbReference type="Gene3D" id="1.20.1250.20">
    <property type="entry name" value="MFS general substrate transporter like domains"/>
    <property type="match status" value="2"/>
</dbReference>
<feature type="transmembrane region" description="Helical" evidence="7">
    <location>
        <begin position="86"/>
        <end position="104"/>
    </location>
</feature>
<dbReference type="GO" id="GO:0022857">
    <property type="term" value="F:transmembrane transporter activity"/>
    <property type="evidence" value="ECO:0007669"/>
    <property type="project" value="InterPro"/>
</dbReference>
<dbReference type="PROSITE" id="PS50850">
    <property type="entry name" value="MFS"/>
    <property type="match status" value="1"/>
</dbReference>
<name>A0A2V5K530_9BACL</name>
<gene>
    <name evidence="9" type="ORF">DLM86_13435</name>
</gene>
<evidence type="ECO:0000313" key="10">
    <source>
        <dbReference type="Proteomes" id="UP000247476"/>
    </source>
</evidence>
<evidence type="ECO:0000256" key="6">
    <source>
        <dbReference type="ARBA" id="ARBA00023136"/>
    </source>
</evidence>
<dbReference type="InterPro" id="IPR011701">
    <property type="entry name" value="MFS"/>
</dbReference>
<evidence type="ECO:0000256" key="7">
    <source>
        <dbReference type="SAM" id="Phobius"/>
    </source>
</evidence>
<feature type="domain" description="Major facilitator superfamily (MFS) profile" evidence="8">
    <location>
        <begin position="19"/>
        <end position="423"/>
    </location>
</feature>
<dbReference type="PANTHER" id="PTHR23517:SF13">
    <property type="entry name" value="MAJOR FACILITATOR SUPERFAMILY MFS_1"/>
    <property type="match status" value="1"/>
</dbReference>
<dbReference type="InterPro" id="IPR050171">
    <property type="entry name" value="MFS_Transporters"/>
</dbReference>
<evidence type="ECO:0000256" key="1">
    <source>
        <dbReference type="ARBA" id="ARBA00004651"/>
    </source>
</evidence>
<feature type="transmembrane region" description="Helical" evidence="7">
    <location>
        <begin position="174"/>
        <end position="193"/>
    </location>
</feature>
<evidence type="ECO:0000256" key="2">
    <source>
        <dbReference type="ARBA" id="ARBA00022448"/>
    </source>
</evidence>
<dbReference type="InterPro" id="IPR036259">
    <property type="entry name" value="MFS_trans_sf"/>
</dbReference>
<dbReference type="InterPro" id="IPR020846">
    <property type="entry name" value="MFS_dom"/>
</dbReference>
<dbReference type="RefSeq" id="WP_110840524.1">
    <property type="nucleotide sequence ID" value="NZ_QJVJ01000005.1"/>
</dbReference>
<evidence type="ECO:0000259" key="8">
    <source>
        <dbReference type="PROSITE" id="PS50850"/>
    </source>
</evidence>
<feature type="transmembrane region" description="Helical" evidence="7">
    <location>
        <begin position="335"/>
        <end position="356"/>
    </location>
</feature>
<protein>
    <submittedName>
        <fullName evidence="9">MFS transporter</fullName>
    </submittedName>
</protein>
<keyword evidence="2" id="KW-0813">Transport</keyword>
<keyword evidence="5 7" id="KW-1133">Transmembrane helix</keyword>
<feature type="transmembrane region" description="Helical" evidence="7">
    <location>
        <begin position="281"/>
        <end position="299"/>
    </location>
</feature>
<evidence type="ECO:0000256" key="3">
    <source>
        <dbReference type="ARBA" id="ARBA00022475"/>
    </source>
</evidence>
<reference evidence="9 10" key="1">
    <citation type="submission" date="2018-05" db="EMBL/GenBank/DDBJ databases">
        <title>Paenibacillus flagellatus sp. nov., isolated from selenium mineral soil.</title>
        <authorList>
            <person name="Dai X."/>
        </authorList>
    </citation>
    <scope>NUCLEOTIDE SEQUENCE [LARGE SCALE GENOMIC DNA]</scope>
    <source>
        <strain evidence="9 10">DXL2</strain>
    </source>
</reference>
<dbReference type="Proteomes" id="UP000247476">
    <property type="component" value="Unassembled WGS sequence"/>
</dbReference>
<keyword evidence="6 7" id="KW-0472">Membrane</keyword>
<comment type="caution">
    <text evidence="9">The sequence shown here is derived from an EMBL/GenBank/DDBJ whole genome shotgun (WGS) entry which is preliminary data.</text>
</comment>
<feature type="transmembrane region" description="Helical" evidence="7">
    <location>
        <begin position="400"/>
        <end position="420"/>
    </location>
</feature>
<accession>A0A2V5K530</accession>
<feature type="transmembrane region" description="Helical" evidence="7">
    <location>
        <begin position="47"/>
        <end position="65"/>
    </location>
</feature>
<feature type="transmembrane region" description="Helical" evidence="7">
    <location>
        <begin position="246"/>
        <end position="269"/>
    </location>
</feature>
<dbReference type="AlphaFoldDB" id="A0A2V5K530"/>
<keyword evidence="3" id="KW-1003">Cell membrane</keyword>
<feature type="transmembrane region" description="Helical" evidence="7">
    <location>
        <begin position="145"/>
        <end position="168"/>
    </location>
</feature>
<keyword evidence="10" id="KW-1185">Reference proteome</keyword>
<evidence type="ECO:0000256" key="4">
    <source>
        <dbReference type="ARBA" id="ARBA00022692"/>
    </source>
</evidence>
<dbReference type="SUPFAM" id="SSF103473">
    <property type="entry name" value="MFS general substrate transporter"/>
    <property type="match status" value="1"/>
</dbReference>
<keyword evidence="4 7" id="KW-0812">Transmembrane</keyword>
<feature type="transmembrane region" description="Helical" evidence="7">
    <location>
        <begin position="368"/>
        <end position="388"/>
    </location>
</feature>
<dbReference type="OrthoDB" id="9815817at2"/>
<comment type="subcellular location">
    <subcellularLocation>
        <location evidence="1">Cell membrane</location>
        <topology evidence="1">Multi-pass membrane protein</topology>
    </subcellularLocation>
</comment>
<dbReference type="PANTHER" id="PTHR23517">
    <property type="entry name" value="RESISTANCE PROTEIN MDTM, PUTATIVE-RELATED-RELATED"/>
    <property type="match status" value="1"/>
</dbReference>